<dbReference type="InterPro" id="IPR003615">
    <property type="entry name" value="HNH_nuc"/>
</dbReference>
<dbReference type="Gene3D" id="1.10.30.50">
    <property type="match status" value="1"/>
</dbReference>
<dbReference type="RefSeq" id="WP_231322714.1">
    <property type="nucleotide sequence ID" value="NZ_CP088156.1"/>
</dbReference>
<evidence type="ECO:0000313" key="2">
    <source>
        <dbReference type="Proteomes" id="UP001431010"/>
    </source>
</evidence>
<dbReference type="CDD" id="cd00085">
    <property type="entry name" value="HNHc"/>
    <property type="match status" value="1"/>
</dbReference>
<dbReference type="EMBL" id="CP088156">
    <property type="protein sequence ID" value="UFZ05055.1"/>
    <property type="molecule type" value="Genomic_DNA"/>
</dbReference>
<protein>
    <recommendedName>
        <fullName evidence="3">TIGR02646 family protein</fullName>
    </recommendedName>
</protein>
<reference evidence="1" key="1">
    <citation type="journal article" date="2024" name="Antonie Van Leeuwenhoek">
        <title>Bradyrhizobium ontarionense sp. nov., a novel bacterial symbiont isolated from Aeschynomene indica (Indian jointvetch), harbours photosynthesis, nitrogen fixation and nitrous oxide (N2O) reductase genes.</title>
        <authorList>
            <person name="Bromfield E.S.P."/>
            <person name="Cloutier S."/>
        </authorList>
    </citation>
    <scope>NUCLEOTIDE SEQUENCE</scope>
    <source>
        <strain evidence="1">A19</strain>
    </source>
</reference>
<sequence length="280" mass="31912">MRFIDLEAILPKIRSLLSDLQIAQDATLAEPDPKRRARIIEANQQSWTALREAFEQASSDKCWYTECKCPGAENDIDHFRPKGKVREDRTHPGYYWLAFDWRNMRLSCQRANRPRIAPGTRIAGGKSTHFPLLPTGIRARGPSDDLALEHPALLDPTDPGDPILLTFRPNGEVDLSPEFRGNAVAEAKIEASRLGLHLNWPKFVEGRLTLYNLVERAIERGCREAPVNFEGWPTASEAFKDAIRDLKNYMDPRAEYSAAAKVYVESFRNVWWVNDVVLRL</sequence>
<proteinExistence type="predicted"/>
<gene>
    <name evidence="1" type="ORF">LQG66_01670</name>
</gene>
<name>A0ABY3RDM3_9BRAD</name>
<organism evidence="1 2">
    <name type="scientific">Bradyrhizobium ontarionense</name>
    <dbReference type="NCBI Taxonomy" id="2898149"/>
    <lineage>
        <taxon>Bacteria</taxon>
        <taxon>Pseudomonadati</taxon>
        <taxon>Pseudomonadota</taxon>
        <taxon>Alphaproteobacteria</taxon>
        <taxon>Hyphomicrobiales</taxon>
        <taxon>Nitrobacteraceae</taxon>
        <taxon>Bradyrhizobium</taxon>
    </lineage>
</organism>
<evidence type="ECO:0008006" key="3">
    <source>
        <dbReference type="Google" id="ProtNLM"/>
    </source>
</evidence>
<evidence type="ECO:0000313" key="1">
    <source>
        <dbReference type="EMBL" id="UFZ05055.1"/>
    </source>
</evidence>
<keyword evidence="2" id="KW-1185">Reference proteome</keyword>
<dbReference type="Proteomes" id="UP001431010">
    <property type="component" value="Chromosome"/>
</dbReference>
<accession>A0ABY3RDM3</accession>